<dbReference type="AlphaFoldDB" id="A0A7I4Y718"/>
<dbReference type="GO" id="GO:0000381">
    <property type="term" value="P:regulation of alternative mRNA splicing, via spliceosome"/>
    <property type="evidence" value="ECO:0007669"/>
    <property type="project" value="InterPro"/>
</dbReference>
<dbReference type="SUPFAM" id="SSF54928">
    <property type="entry name" value="RNA-binding domain, RBD"/>
    <property type="match status" value="1"/>
</dbReference>
<reference evidence="8" key="1">
    <citation type="submission" date="2020-12" db="UniProtKB">
        <authorList>
            <consortium name="WormBaseParasite"/>
        </authorList>
    </citation>
    <scope>IDENTIFICATION</scope>
    <source>
        <strain evidence="8">MHco3</strain>
    </source>
</reference>
<keyword evidence="7" id="KW-1185">Reference proteome</keyword>
<proteinExistence type="predicted"/>
<dbReference type="GO" id="GO:0005634">
    <property type="term" value="C:nucleus"/>
    <property type="evidence" value="ECO:0007669"/>
    <property type="project" value="UniProtKB-SubCell"/>
</dbReference>
<dbReference type="Proteomes" id="UP000025227">
    <property type="component" value="Unplaced"/>
</dbReference>
<dbReference type="Gene3D" id="3.30.70.330">
    <property type="match status" value="1"/>
</dbReference>
<dbReference type="WBParaSite" id="HCON_00052100-00001">
    <property type="protein sequence ID" value="HCON_00052100-00001"/>
    <property type="gene ID" value="HCON_00052100"/>
</dbReference>
<protein>
    <submittedName>
        <fullName evidence="8">RRM domain-containing protein</fullName>
    </submittedName>
</protein>
<organism evidence="7 8">
    <name type="scientific">Haemonchus contortus</name>
    <name type="common">Barber pole worm</name>
    <dbReference type="NCBI Taxonomy" id="6289"/>
    <lineage>
        <taxon>Eukaryota</taxon>
        <taxon>Metazoa</taxon>
        <taxon>Ecdysozoa</taxon>
        <taxon>Nematoda</taxon>
        <taxon>Chromadorea</taxon>
        <taxon>Rhabditida</taxon>
        <taxon>Rhabditina</taxon>
        <taxon>Rhabditomorpha</taxon>
        <taxon>Strongyloidea</taxon>
        <taxon>Trichostrongylidae</taxon>
        <taxon>Haemonchus</taxon>
    </lineage>
</organism>
<feature type="compositionally biased region" description="Polar residues" evidence="5">
    <location>
        <begin position="427"/>
        <end position="437"/>
    </location>
</feature>
<feature type="domain" description="RRM" evidence="6">
    <location>
        <begin position="63"/>
        <end position="139"/>
    </location>
</feature>
<evidence type="ECO:0000256" key="4">
    <source>
        <dbReference type="PROSITE-ProRule" id="PRU00176"/>
    </source>
</evidence>
<dbReference type="OrthoDB" id="5382468at2759"/>
<dbReference type="PROSITE" id="PS50102">
    <property type="entry name" value="RRM"/>
    <property type="match status" value="1"/>
</dbReference>
<dbReference type="GO" id="GO:0005737">
    <property type="term" value="C:cytoplasm"/>
    <property type="evidence" value="ECO:0007669"/>
    <property type="project" value="TreeGrafter"/>
</dbReference>
<dbReference type="GO" id="GO:0007399">
    <property type="term" value="P:nervous system development"/>
    <property type="evidence" value="ECO:0007669"/>
    <property type="project" value="InterPro"/>
</dbReference>
<comment type="subcellular location">
    <subcellularLocation>
        <location evidence="1">Nucleus</location>
    </subcellularLocation>
</comment>
<dbReference type="InterPro" id="IPR035979">
    <property type="entry name" value="RBD_domain_sf"/>
</dbReference>
<dbReference type="GO" id="GO:0003729">
    <property type="term" value="F:mRNA binding"/>
    <property type="evidence" value="ECO:0007669"/>
    <property type="project" value="TreeGrafter"/>
</dbReference>
<dbReference type="InterPro" id="IPR000504">
    <property type="entry name" value="RRM_dom"/>
</dbReference>
<sequence length="472" mass="50611">MADRKICKLSPDAGCSTSAVPIGPVLNIDAKKIENLARSEAAGAEMKSASSSSSTTLGQFDERRIYVSNIPFSFRGPDLVQMFSPFGVVSNAEIVMNERGSKGFGFVTLDTKEGCEAARAALNGMVVQGRVIEVKKATTAPHRRNAARVQHASMLPQTAIAQAPRVDLLAGQLPQLQTNPLITHNLSDPLMAALLAQNQLRLQAMINPLAMREHSLLYPRTLPIQQPGTLMNGGVQLPFTISPIPFQLLCTTPSQGIENLPPNVLTTTMMPLGAPGLTYATLPTVNPNNVLIPPTMQGRFPQEATNEGFANYLCDSGLFKTPASINPYTGYLDLVGSLGLTNDLSSQIRAANAKTVKDNFRKSSLRAFDQSCVIDTSFHGEPLKEGQFGPIGRAVPAGGVSNQANSSSNDFRSQSMALEENALECNAGQSGANNPSSLPVYHPFESSTDRNGRKRLSSLDSYHQSKKQAKSN</sequence>
<evidence type="ECO:0000256" key="1">
    <source>
        <dbReference type="ARBA" id="ARBA00004123"/>
    </source>
</evidence>
<evidence type="ECO:0000313" key="8">
    <source>
        <dbReference type="WBParaSite" id="HCON_00052100-00001"/>
    </source>
</evidence>
<evidence type="ECO:0000256" key="2">
    <source>
        <dbReference type="ARBA" id="ARBA00022884"/>
    </source>
</evidence>
<dbReference type="Pfam" id="PF00076">
    <property type="entry name" value="RRM_1"/>
    <property type="match status" value="1"/>
</dbReference>
<dbReference type="InterPro" id="IPR012677">
    <property type="entry name" value="Nucleotide-bd_a/b_plait_sf"/>
</dbReference>
<dbReference type="SMART" id="SM00360">
    <property type="entry name" value="RRM"/>
    <property type="match status" value="1"/>
</dbReference>
<dbReference type="OMA" id="DQSCVID"/>
<evidence type="ECO:0000259" key="6">
    <source>
        <dbReference type="PROSITE" id="PS50102"/>
    </source>
</evidence>
<feature type="region of interest" description="Disordered" evidence="5">
    <location>
        <begin position="384"/>
        <end position="413"/>
    </location>
</feature>
<dbReference type="PANTHER" id="PTHR15597:SF44">
    <property type="entry name" value="PIP-1"/>
    <property type="match status" value="1"/>
</dbReference>
<evidence type="ECO:0000313" key="7">
    <source>
        <dbReference type="Proteomes" id="UP000025227"/>
    </source>
</evidence>
<evidence type="ECO:0000256" key="5">
    <source>
        <dbReference type="SAM" id="MobiDB-lite"/>
    </source>
</evidence>
<keyword evidence="3" id="KW-0539">Nucleus</keyword>
<name>A0A7I4Y718_HAECO</name>
<feature type="compositionally biased region" description="Polar residues" evidence="5">
    <location>
        <begin position="400"/>
        <end position="413"/>
    </location>
</feature>
<evidence type="ECO:0000256" key="3">
    <source>
        <dbReference type="ARBA" id="ARBA00023242"/>
    </source>
</evidence>
<dbReference type="PANTHER" id="PTHR15597">
    <property type="entry name" value="ATAXIN 2-BINDING PROTEIN 1-RELATED"/>
    <property type="match status" value="1"/>
</dbReference>
<feature type="region of interest" description="Disordered" evidence="5">
    <location>
        <begin position="426"/>
        <end position="472"/>
    </location>
</feature>
<accession>A0A7I4Y718</accession>
<keyword evidence="2 4" id="KW-0694">RNA-binding</keyword>
<dbReference type="InterPro" id="IPR047131">
    <property type="entry name" value="RBFOX1-like"/>
</dbReference>